<dbReference type="EMBL" id="JAVDBT010000003">
    <property type="protein sequence ID" value="MDQ2065530.1"/>
    <property type="molecule type" value="Genomic_DNA"/>
</dbReference>
<comment type="caution">
    <text evidence="2">The sequence shown here is derived from an EMBL/GenBank/DDBJ whole genome shotgun (WGS) entry which is preliminary data.</text>
</comment>
<keyword evidence="3" id="KW-1185">Reference proteome</keyword>
<accession>A0ABU0VWF9</accession>
<gene>
    <name evidence="2" type="ORF">Q9295_04035</name>
</gene>
<dbReference type="RefSeq" id="WP_306679217.1">
    <property type="nucleotide sequence ID" value="NZ_JAVDBT010000003.1"/>
</dbReference>
<sequence length="47" mass="5186">MNFSRLISDLIRFLAGLAPAPSLQPIPVKAERPKNNLAAPRGKMEKK</sequence>
<evidence type="ECO:0000313" key="2">
    <source>
        <dbReference type="EMBL" id="MDQ2065530.1"/>
    </source>
</evidence>
<evidence type="ECO:0000256" key="1">
    <source>
        <dbReference type="SAM" id="MobiDB-lite"/>
    </source>
</evidence>
<protein>
    <submittedName>
        <fullName evidence="2">Uncharacterized protein</fullName>
    </submittedName>
</protein>
<name>A0ABU0VWF9_9RHOB</name>
<reference evidence="2 3" key="1">
    <citation type="submission" date="2023-08" db="EMBL/GenBank/DDBJ databases">
        <title>Characterization of two Paracoccaceae strains isolated from Phycosphere and proposal of Xinfangfangia lacusdiani sp. nov.</title>
        <authorList>
            <person name="Deng Y."/>
            <person name="Zhang Y.Q."/>
        </authorList>
    </citation>
    <scope>NUCLEOTIDE SEQUENCE [LARGE SCALE GENOMIC DNA]</scope>
    <source>
        <strain evidence="2 3">CPCC 101601</strain>
    </source>
</reference>
<dbReference type="Proteomes" id="UP001239680">
    <property type="component" value="Unassembled WGS sequence"/>
</dbReference>
<proteinExistence type="predicted"/>
<organism evidence="2 3">
    <name type="scientific">Pseudogemmobacter lacusdianii</name>
    <dbReference type="NCBI Taxonomy" id="3069608"/>
    <lineage>
        <taxon>Bacteria</taxon>
        <taxon>Pseudomonadati</taxon>
        <taxon>Pseudomonadota</taxon>
        <taxon>Alphaproteobacteria</taxon>
        <taxon>Rhodobacterales</taxon>
        <taxon>Paracoccaceae</taxon>
        <taxon>Pseudogemmobacter</taxon>
    </lineage>
</organism>
<feature type="region of interest" description="Disordered" evidence="1">
    <location>
        <begin position="24"/>
        <end position="47"/>
    </location>
</feature>
<evidence type="ECO:0000313" key="3">
    <source>
        <dbReference type="Proteomes" id="UP001239680"/>
    </source>
</evidence>